<proteinExistence type="predicted"/>
<dbReference type="GO" id="GO:0006313">
    <property type="term" value="P:DNA transposition"/>
    <property type="evidence" value="ECO:0007669"/>
    <property type="project" value="InterPro"/>
</dbReference>
<dbReference type="SUPFAM" id="SSF46689">
    <property type="entry name" value="Homeodomain-like"/>
    <property type="match status" value="1"/>
</dbReference>
<dbReference type="Proteomes" id="UP000580474">
    <property type="component" value="Unassembled WGS sequence"/>
</dbReference>
<evidence type="ECO:0000313" key="2">
    <source>
        <dbReference type="Proteomes" id="UP000580474"/>
    </source>
</evidence>
<dbReference type="InterPro" id="IPR002514">
    <property type="entry name" value="Transposase_8"/>
</dbReference>
<dbReference type="Gene3D" id="1.10.10.60">
    <property type="entry name" value="Homeodomain-like"/>
    <property type="match status" value="1"/>
</dbReference>
<dbReference type="GO" id="GO:0004803">
    <property type="term" value="F:transposase activity"/>
    <property type="evidence" value="ECO:0007669"/>
    <property type="project" value="InterPro"/>
</dbReference>
<comment type="caution">
    <text evidence="1">The sequence shown here is derived from an EMBL/GenBank/DDBJ whole genome shotgun (WGS) entry which is preliminary data.</text>
</comment>
<reference evidence="1 2" key="1">
    <citation type="submission" date="2020-08" db="EMBL/GenBank/DDBJ databases">
        <title>Sequencing the genomes of 1000 actinobacteria strains.</title>
        <authorList>
            <person name="Klenk H.-P."/>
        </authorList>
    </citation>
    <scope>NUCLEOTIDE SEQUENCE [LARGE SCALE GENOMIC DNA]</scope>
    <source>
        <strain evidence="1 2">DSM 45582</strain>
    </source>
</reference>
<keyword evidence="2" id="KW-1185">Reference proteome</keyword>
<organism evidence="1 2">
    <name type="scientific">Saccharopolyspora gloriosae</name>
    <dbReference type="NCBI Taxonomy" id="455344"/>
    <lineage>
        <taxon>Bacteria</taxon>
        <taxon>Bacillati</taxon>
        <taxon>Actinomycetota</taxon>
        <taxon>Actinomycetes</taxon>
        <taxon>Pseudonocardiales</taxon>
        <taxon>Pseudonocardiaceae</taxon>
        <taxon>Saccharopolyspora</taxon>
    </lineage>
</organism>
<dbReference type="RefSeq" id="WP_184480038.1">
    <property type="nucleotide sequence ID" value="NZ_JACHIV010000001.1"/>
</dbReference>
<sequence>MAQVRRQYSPKFREFAVEVATQSASPLCRVADELGVKRTTLSSWIAAARRHQVQTPRLRAPEVAALQKKIERISAERDALARVLVLCVQGKGSGGDRVQLDR</sequence>
<dbReference type="GO" id="GO:0003677">
    <property type="term" value="F:DNA binding"/>
    <property type="evidence" value="ECO:0007669"/>
    <property type="project" value="InterPro"/>
</dbReference>
<dbReference type="InterPro" id="IPR009057">
    <property type="entry name" value="Homeodomain-like_sf"/>
</dbReference>
<accession>A0A840NMZ9</accession>
<dbReference type="Pfam" id="PF01527">
    <property type="entry name" value="HTH_Tnp_1"/>
    <property type="match status" value="1"/>
</dbReference>
<name>A0A840NMZ9_9PSEU</name>
<dbReference type="AlphaFoldDB" id="A0A840NMZ9"/>
<evidence type="ECO:0000313" key="1">
    <source>
        <dbReference type="EMBL" id="MBB5070472.1"/>
    </source>
</evidence>
<gene>
    <name evidence="1" type="ORF">BJ969_003560</name>
</gene>
<dbReference type="EMBL" id="JACHIV010000001">
    <property type="protein sequence ID" value="MBB5070472.1"/>
    <property type="molecule type" value="Genomic_DNA"/>
</dbReference>
<protein>
    <submittedName>
        <fullName evidence="1">Transposase-like protein</fullName>
    </submittedName>
</protein>